<dbReference type="InterPro" id="IPR039420">
    <property type="entry name" value="WalR-like"/>
</dbReference>
<evidence type="ECO:0000259" key="7">
    <source>
        <dbReference type="PROSITE" id="PS51755"/>
    </source>
</evidence>
<evidence type="ECO:0000259" key="6">
    <source>
        <dbReference type="PROSITE" id="PS50110"/>
    </source>
</evidence>
<keyword evidence="3 5" id="KW-0238">DNA-binding</keyword>
<feature type="modified residue" description="4-aspartylphosphate" evidence="4">
    <location>
        <position position="54"/>
    </location>
</feature>
<keyword evidence="9" id="KW-1185">Reference proteome</keyword>
<dbReference type="CDD" id="cd00383">
    <property type="entry name" value="trans_reg_C"/>
    <property type="match status" value="1"/>
</dbReference>
<proteinExistence type="predicted"/>
<keyword evidence="1 4" id="KW-0597">Phosphoprotein</keyword>
<dbReference type="SMART" id="SM00862">
    <property type="entry name" value="Trans_reg_C"/>
    <property type="match status" value="1"/>
</dbReference>
<sequence>MVSPRVLIVEDDDLIGPSLQRALEASGYIAERVGDGATALPRVRDGAVDLVLLDLGLPDTDGIDLARAMLTSRPGLPIVMLTARAEEADVVTGLHAGAVDYVTKPFRLAELLARVHAHLRAAREHDEQGRVIGVGDLRVDVAARRAWTAGGEVELRAREFDLLARLVRSAGEVVTREQLMSDVWDEHWNGSTKTLDVHVASLRRRLGEEPGMPSRITALRGVGYRLETPMIRI</sequence>
<reference evidence="8 9" key="1">
    <citation type="submission" date="2020-11" db="EMBL/GenBank/DDBJ databases">
        <title>Pseudonocardia abyssalis sp. nov. and Pseudonocardia oceani sp. nov., description and phylogenomic analysis of two novel actinomycetes isolated from the deep Southern Ocean.</title>
        <authorList>
            <person name="Parra J."/>
        </authorList>
    </citation>
    <scope>NUCLEOTIDE SEQUENCE [LARGE SCALE GENOMIC DNA]</scope>
    <source>
        <strain evidence="8 9">KRD-168</strain>
    </source>
</reference>
<evidence type="ECO:0000256" key="1">
    <source>
        <dbReference type="ARBA" id="ARBA00022553"/>
    </source>
</evidence>
<gene>
    <name evidence="8" type="ORF">I4I81_02850</name>
</gene>
<dbReference type="InterPro" id="IPR001867">
    <property type="entry name" value="OmpR/PhoB-type_DNA-bd"/>
</dbReference>
<dbReference type="SMART" id="SM00448">
    <property type="entry name" value="REC"/>
    <property type="match status" value="1"/>
</dbReference>
<evidence type="ECO:0000256" key="3">
    <source>
        <dbReference type="ARBA" id="ARBA00023125"/>
    </source>
</evidence>
<name>A0ABS6UMN1_9PSEU</name>
<organism evidence="8 9">
    <name type="scientific">Pseudonocardia abyssalis</name>
    <dbReference type="NCBI Taxonomy" id="2792008"/>
    <lineage>
        <taxon>Bacteria</taxon>
        <taxon>Bacillati</taxon>
        <taxon>Actinomycetota</taxon>
        <taxon>Actinomycetes</taxon>
        <taxon>Pseudonocardiales</taxon>
        <taxon>Pseudonocardiaceae</taxon>
        <taxon>Pseudonocardia</taxon>
    </lineage>
</organism>
<dbReference type="Pfam" id="PF00486">
    <property type="entry name" value="Trans_reg_C"/>
    <property type="match status" value="1"/>
</dbReference>
<dbReference type="PANTHER" id="PTHR48111:SF40">
    <property type="entry name" value="PHOSPHATE REGULON TRANSCRIPTIONAL REGULATORY PROTEIN PHOB"/>
    <property type="match status" value="1"/>
</dbReference>
<evidence type="ECO:0000256" key="4">
    <source>
        <dbReference type="PROSITE-ProRule" id="PRU00169"/>
    </source>
</evidence>
<dbReference type="PROSITE" id="PS50110">
    <property type="entry name" value="RESPONSE_REGULATORY"/>
    <property type="match status" value="1"/>
</dbReference>
<feature type="DNA-binding region" description="OmpR/PhoB-type" evidence="5">
    <location>
        <begin position="129"/>
        <end position="228"/>
    </location>
</feature>
<dbReference type="Proteomes" id="UP000694287">
    <property type="component" value="Unassembled WGS sequence"/>
</dbReference>
<dbReference type="PROSITE" id="PS51755">
    <property type="entry name" value="OMPR_PHOB"/>
    <property type="match status" value="1"/>
</dbReference>
<evidence type="ECO:0000256" key="2">
    <source>
        <dbReference type="ARBA" id="ARBA00023012"/>
    </source>
</evidence>
<dbReference type="PANTHER" id="PTHR48111">
    <property type="entry name" value="REGULATOR OF RPOS"/>
    <property type="match status" value="1"/>
</dbReference>
<dbReference type="EMBL" id="JADQDK010000001">
    <property type="protein sequence ID" value="MBW0133196.1"/>
    <property type="molecule type" value="Genomic_DNA"/>
</dbReference>
<dbReference type="Pfam" id="PF00072">
    <property type="entry name" value="Response_reg"/>
    <property type="match status" value="1"/>
</dbReference>
<protein>
    <submittedName>
        <fullName evidence="8">Response regulator transcription factor</fullName>
    </submittedName>
</protein>
<accession>A0ABS6UMN1</accession>
<evidence type="ECO:0000313" key="8">
    <source>
        <dbReference type="EMBL" id="MBW0133196.1"/>
    </source>
</evidence>
<keyword evidence="2" id="KW-0902">Two-component regulatory system</keyword>
<feature type="domain" description="Response regulatory" evidence="6">
    <location>
        <begin position="5"/>
        <end position="119"/>
    </location>
</feature>
<dbReference type="InterPro" id="IPR001789">
    <property type="entry name" value="Sig_transdc_resp-reg_receiver"/>
</dbReference>
<feature type="domain" description="OmpR/PhoB-type" evidence="7">
    <location>
        <begin position="129"/>
        <end position="228"/>
    </location>
</feature>
<evidence type="ECO:0000313" key="9">
    <source>
        <dbReference type="Proteomes" id="UP000694287"/>
    </source>
</evidence>
<comment type="caution">
    <text evidence="8">The sequence shown here is derived from an EMBL/GenBank/DDBJ whole genome shotgun (WGS) entry which is preliminary data.</text>
</comment>
<evidence type="ECO:0000256" key="5">
    <source>
        <dbReference type="PROSITE-ProRule" id="PRU01091"/>
    </source>
</evidence>